<keyword evidence="1" id="KW-0210">Decarboxylase</keyword>
<dbReference type="InterPro" id="IPR003817">
    <property type="entry name" value="PS_Dcarbxylase"/>
</dbReference>
<reference evidence="4" key="1">
    <citation type="journal article" date="2020" name="Fungal Divers.">
        <title>Resolving the Mortierellaceae phylogeny through synthesis of multi-gene phylogenetics and phylogenomics.</title>
        <authorList>
            <person name="Vandepol N."/>
            <person name="Liber J."/>
            <person name="Desiro A."/>
            <person name="Na H."/>
            <person name="Kennedy M."/>
            <person name="Barry K."/>
            <person name="Grigoriev I.V."/>
            <person name="Miller A.N."/>
            <person name="O'Donnell K."/>
            <person name="Stajich J.E."/>
            <person name="Bonito G."/>
        </authorList>
    </citation>
    <scope>NUCLEOTIDE SEQUENCE</scope>
    <source>
        <strain evidence="4">CK1249</strain>
    </source>
</reference>
<evidence type="ECO:0000256" key="1">
    <source>
        <dbReference type="ARBA" id="ARBA00022793"/>
    </source>
</evidence>
<name>A0A9P6IXS2_MORAP</name>
<dbReference type="Pfam" id="PF02666">
    <property type="entry name" value="PS_Dcarbxylase"/>
    <property type="match status" value="1"/>
</dbReference>
<feature type="domain" description="L-tryptophan decarboxylase PsiD-like" evidence="3">
    <location>
        <begin position="48"/>
        <end position="185"/>
    </location>
</feature>
<dbReference type="GO" id="GO:0004609">
    <property type="term" value="F:phosphatidylserine decarboxylase activity"/>
    <property type="evidence" value="ECO:0007669"/>
    <property type="project" value="InterPro"/>
</dbReference>
<dbReference type="OrthoDB" id="5973539at2759"/>
<evidence type="ECO:0000256" key="2">
    <source>
        <dbReference type="ARBA" id="ARBA00023239"/>
    </source>
</evidence>
<dbReference type="GO" id="GO:0005739">
    <property type="term" value="C:mitochondrion"/>
    <property type="evidence" value="ECO:0007669"/>
    <property type="project" value="TreeGrafter"/>
</dbReference>
<dbReference type="PANTHER" id="PTHR10067">
    <property type="entry name" value="PHOSPHATIDYLSERINE DECARBOXYLASE"/>
    <property type="match status" value="1"/>
</dbReference>
<keyword evidence="5" id="KW-1185">Reference proteome</keyword>
<gene>
    <name evidence="4" type="ORF">BGZ70_000576</name>
</gene>
<evidence type="ECO:0000259" key="3">
    <source>
        <dbReference type="Pfam" id="PF12588"/>
    </source>
</evidence>
<proteinExistence type="predicted"/>
<dbReference type="EMBL" id="JAAAHY010001111">
    <property type="protein sequence ID" value="KAF9952543.1"/>
    <property type="molecule type" value="Genomic_DNA"/>
</dbReference>
<dbReference type="Pfam" id="PF12588">
    <property type="entry name" value="PSDC"/>
    <property type="match status" value="1"/>
</dbReference>
<dbReference type="GO" id="GO:0006646">
    <property type="term" value="P:phosphatidylethanolamine biosynthetic process"/>
    <property type="evidence" value="ECO:0007669"/>
    <property type="project" value="TreeGrafter"/>
</dbReference>
<evidence type="ECO:0000313" key="5">
    <source>
        <dbReference type="Proteomes" id="UP000738359"/>
    </source>
</evidence>
<dbReference type="Proteomes" id="UP000738359">
    <property type="component" value="Unassembled WGS sequence"/>
</dbReference>
<comment type="caution">
    <text evidence="4">The sequence shown here is derived from an EMBL/GenBank/DDBJ whole genome shotgun (WGS) entry which is preliminary data.</text>
</comment>
<sequence length="448" mass="50931">MTKDPTHRQYVHRLHSLGQWMPKDHQVHQDWLGEIIKTVDNSNKPLLPVIHEFQQMVETNPRVYMLLESMFEEVPHREPYNKDPMRHPQIRDYRHFLRVLNHILTTAPSMNDKSQRLGMVGIPISTLLDWPMGTPSGYAAFLDPDINGMLKKVLNAWGEFLKSPRSTYVLDDSPNCWFCPSGSKDITSFGNVGVKTGQQSQFLTFEELFVCDPSAPHHGYTSWDDYFTRKFREGVRPVASPHDDNVIVNACESQPFCVRRDVKARDKFWLKHQPYSVLDMLAHDELAHQFVGGTVYQAFLSSLSYHRWHSPVSGHIIKAYTVDGTYYSEPLFEGVDDLTKRSHETEVEEPAQGYMTATATRALIFIQADNPVIGLVAFIGVGMVEVSTCDITVQEGDHVKKGDEIGMFHFGGSTYCLLFRKGVNFTAFPSTDEEGNVPVRSQLAVVHP</sequence>
<dbReference type="InterPro" id="IPR022237">
    <property type="entry name" value="PsiD-like"/>
</dbReference>
<accession>A0A9P6IXS2</accession>
<evidence type="ECO:0000313" key="4">
    <source>
        <dbReference type="EMBL" id="KAF9952543.1"/>
    </source>
</evidence>
<keyword evidence="2" id="KW-0456">Lyase</keyword>
<protein>
    <recommendedName>
        <fullName evidence="3">L-tryptophan decarboxylase PsiD-like domain-containing protein</fullName>
    </recommendedName>
</protein>
<dbReference type="PANTHER" id="PTHR10067:SF9">
    <property type="entry name" value="PHOSPHATIDYLSERINE DECARBOXYLASE FAMILY PROTEIN (AFU_ORTHOLOGUE AFUA_7G01730)"/>
    <property type="match status" value="1"/>
</dbReference>
<organism evidence="4 5">
    <name type="scientific">Mortierella alpina</name>
    <name type="common">Oleaginous fungus</name>
    <name type="synonym">Mortierella renispora</name>
    <dbReference type="NCBI Taxonomy" id="64518"/>
    <lineage>
        <taxon>Eukaryota</taxon>
        <taxon>Fungi</taxon>
        <taxon>Fungi incertae sedis</taxon>
        <taxon>Mucoromycota</taxon>
        <taxon>Mortierellomycotina</taxon>
        <taxon>Mortierellomycetes</taxon>
        <taxon>Mortierellales</taxon>
        <taxon>Mortierellaceae</taxon>
        <taxon>Mortierella</taxon>
    </lineage>
</organism>
<dbReference type="AlphaFoldDB" id="A0A9P6IXS2"/>